<organism evidence="1">
    <name type="scientific">Rhizophora mucronata</name>
    <name type="common">Asiatic mangrove</name>
    <dbReference type="NCBI Taxonomy" id="61149"/>
    <lineage>
        <taxon>Eukaryota</taxon>
        <taxon>Viridiplantae</taxon>
        <taxon>Streptophyta</taxon>
        <taxon>Embryophyta</taxon>
        <taxon>Tracheophyta</taxon>
        <taxon>Spermatophyta</taxon>
        <taxon>Magnoliopsida</taxon>
        <taxon>eudicotyledons</taxon>
        <taxon>Gunneridae</taxon>
        <taxon>Pentapetalae</taxon>
        <taxon>rosids</taxon>
        <taxon>fabids</taxon>
        <taxon>Malpighiales</taxon>
        <taxon>Rhizophoraceae</taxon>
        <taxon>Rhizophora</taxon>
    </lineage>
</organism>
<name>A0A2P2JV55_RHIMU</name>
<evidence type="ECO:0000313" key="1">
    <source>
        <dbReference type="EMBL" id="MBW97358.1"/>
    </source>
</evidence>
<accession>A0A2P2JV55</accession>
<sequence>MKSLFQVVVGYSKALPRDIGGP</sequence>
<reference evidence="1" key="1">
    <citation type="submission" date="2018-02" db="EMBL/GenBank/DDBJ databases">
        <title>Rhizophora mucronata_Transcriptome.</title>
        <authorList>
            <person name="Meera S.P."/>
            <person name="Sreeshan A."/>
            <person name="Augustine A."/>
        </authorList>
    </citation>
    <scope>NUCLEOTIDE SEQUENCE</scope>
    <source>
        <tissue evidence="1">Leaf</tissue>
    </source>
</reference>
<dbReference type="EMBL" id="GGEC01016876">
    <property type="protein sequence ID" value="MBW97359.1"/>
    <property type="molecule type" value="Transcribed_RNA"/>
</dbReference>
<dbReference type="AlphaFoldDB" id="A0A2P2JV55"/>
<dbReference type="EMBL" id="GGEC01016875">
    <property type="protein sequence ID" value="MBW97358.1"/>
    <property type="molecule type" value="Transcribed_RNA"/>
</dbReference>
<proteinExistence type="predicted"/>
<protein>
    <submittedName>
        <fullName evidence="1">Uncharacterized protein</fullName>
    </submittedName>
</protein>